<sequence length="267" mass="28908">MSTRRPVAVPGWDSEAAIVDDAHGVAFIERIPRRPDVRDGLEWECRLLPVIAPLLPLVVPVPYEIPADADGPWRVRHQIVPGAAAAPSALTRRDGLVVGRFLRSLHDLDLGALSLEARTDNSLGATIARMETDVVPLLPAALREQGAGLIAEAGRTTPFSLAHGDLGPAHLLVEAGVVSGVIDWTDSGLRDPAIDLAWILNGTPEPFREGIRVSYGPSVDEENRALVWHRLGPWHEVLHGLDQGKSRYVDSGLAGVIERLQARQPRT</sequence>
<feature type="domain" description="Aminoglycoside phosphotransferase" evidence="1">
    <location>
        <begin position="11"/>
        <end position="216"/>
    </location>
</feature>
<dbReference type="InterPro" id="IPR011009">
    <property type="entry name" value="Kinase-like_dom_sf"/>
</dbReference>
<organism evidence="2 3">
    <name type="scientific">Nocardioides albus</name>
    <dbReference type="NCBI Taxonomy" id="1841"/>
    <lineage>
        <taxon>Bacteria</taxon>
        <taxon>Bacillati</taxon>
        <taxon>Actinomycetota</taxon>
        <taxon>Actinomycetes</taxon>
        <taxon>Propionibacteriales</taxon>
        <taxon>Nocardioidaceae</taxon>
        <taxon>Nocardioides</taxon>
    </lineage>
</organism>
<dbReference type="SUPFAM" id="SSF56112">
    <property type="entry name" value="Protein kinase-like (PK-like)"/>
    <property type="match status" value="1"/>
</dbReference>
<dbReference type="Proteomes" id="UP000577707">
    <property type="component" value="Unassembled WGS sequence"/>
</dbReference>
<evidence type="ECO:0000313" key="2">
    <source>
        <dbReference type="EMBL" id="MBB3090283.1"/>
    </source>
</evidence>
<protein>
    <submittedName>
        <fullName evidence="2">Aminoglycoside phosphotransferase (APT) family kinase protein</fullName>
    </submittedName>
</protein>
<gene>
    <name evidence="2" type="ORF">FHS12_003235</name>
</gene>
<dbReference type="Gene3D" id="3.90.1200.10">
    <property type="match status" value="1"/>
</dbReference>
<dbReference type="EMBL" id="JACHXG010000006">
    <property type="protein sequence ID" value="MBB3090283.1"/>
    <property type="molecule type" value="Genomic_DNA"/>
</dbReference>
<proteinExistence type="predicted"/>
<keyword evidence="2" id="KW-0808">Transferase</keyword>
<comment type="caution">
    <text evidence="2">The sequence shown here is derived from an EMBL/GenBank/DDBJ whole genome shotgun (WGS) entry which is preliminary data.</text>
</comment>
<name>A0A7W5A5W6_9ACTN</name>
<keyword evidence="2" id="KW-0418">Kinase</keyword>
<dbReference type="RefSeq" id="WP_221208936.1">
    <property type="nucleotide sequence ID" value="NZ_BMQT01000006.1"/>
</dbReference>
<evidence type="ECO:0000259" key="1">
    <source>
        <dbReference type="Pfam" id="PF01636"/>
    </source>
</evidence>
<dbReference type="AlphaFoldDB" id="A0A7W5A5W6"/>
<evidence type="ECO:0000313" key="3">
    <source>
        <dbReference type="Proteomes" id="UP000577707"/>
    </source>
</evidence>
<dbReference type="InterPro" id="IPR002575">
    <property type="entry name" value="Aminoglycoside_PTrfase"/>
</dbReference>
<dbReference type="Pfam" id="PF01636">
    <property type="entry name" value="APH"/>
    <property type="match status" value="1"/>
</dbReference>
<accession>A0A7W5A5W6</accession>
<reference evidence="2 3" key="1">
    <citation type="submission" date="2020-08" db="EMBL/GenBank/DDBJ databases">
        <title>Genomic Encyclopedia of Type Strains, Phase III (KMG-III): the genomes of soil and plant-associated and newly described type strains.</title>
        <authorList>
            <person name="Whitman W."/>
        </authorList>
    </citation>
    <scope>NUCLEOTIDE SEQUENCE [LARGE SCALE GENOMIC DNA]</scope>
    <source>
        <strain evidence="2 3">CECT 3302</strain>
    </source>
</reference>
<keyword evidence="3" id="KW-1185">Reference proteome</keyword>
<dbReference type="GO" id="GO:0016301">
    <property type="term" value="F:kinase activity"/>
    <property type="evidence" value="ECO:0007669"/>
    <property type="project" value="UniProtKB-KW"/>
</dbReference>
<dbReference type="Gene3D" id="3.30.200.20">
    <property type="entry name" value="Phosphorylase Kinase, domain 1"/>
    <property type="match status" value="1"/>
</dbReference>